<reference evidence="1 2" key="1">
    <citation type="submission" date="2019-03" db="EMBL/GenBank/DDBJ databases">
        <authorList>
            <person name="Kwan A."/>
            <person name="Miller C."/>
            <person name="Herrmann A."/>
            <person name="Tang B.L."/>
            <person name="Shaffer C.D."/>
            <person name="Weston-Hafer K.A."/>
            <person name="Russell D.A."/>
            <person name="Pope W.H."/>
            <person name="Jacobs-Sera D."/>
            <person name="Hendrix R.W."/>
            <person name="Hatfull G.F."/>
        </authorList>
    </citation>
    <scope>NUCLEOTIDE SEQUENCE [LARGE SCALE GENOMIC DNA]</scope>
</reference>
<name>A0A4D6E172_9CAUD</name>
<proteinExistence type="predicted"/>
<evidence type="ECO:0000313" key="2">
    <source>
        <dbReference type="Proteomes" id="UP000297201"/>
    </source>
</evidence>
<protein>
    <submittedName>
        <fullName evidence="1">Uncharacterized protein</fullName>
    </submittedName>
</protein>
<gene>
    <name evidence="1" type="primary">169</name>
    <name evidence="1" type="ORF">SEA_CIRCINUS_169</name>
</gene>
<accession>A0A4D6E172</accession>
<organism evidence="1 2">
    <name type="scientific">Streptomyces phage Circinus</name>
    <dbReference type="NCBI Taxonomy" id="2562189"/>
    <lineage>
        <taxon>Viruses</taxon>
        <taxon>Duplodnaviria</taxon>
        <taxon>Heunggongvirae</taxon>
        <taxon>Uroviricota</taxon>
        <taxon>Caudoviricetes</taxon>
        <taxon>Stanwilliamsviridae</taxon>
        <taxon>Loccivirinae</taxon>
        <taxon>Wilnyevirus</taxon>
        <taxon>Wilnyevirus billnye</taxon>
    </lineage>
</organism>
<dbReference type="Proteomes" id="UP000297201">
    <property type="component" value="Segment"/>
</dbReference>
<evidence type="ECO:0000313" key="1">
    <source>
        <dbReference type="EMBL" id="QBZ72423.1"/>
    </source>
</evidence>
<sequence>MDLEQIIDGYNNLRERCLELAKQNPALFGDSAWLRYAIQESDITLYFIAGVGVECSGMAYTSQTMDNEPFDFIIPFSELED</sequence>
<dbReference type="EMBL" id="MK620896">
    <property type="protein sequence ID" value="QBZ72423.1"/>
    <property type="molecule type" value="Genomic_DNA"/>
</dbReference>